<dbReference type="Gene3D" id="3.30.420.10">
    <property type="entry name" value="Ribonuclease H-like superfamily/Ribonuclease H"/>
    <property type="match status" value="1"/>
</dbReference>
<dbReference type="Proteomes" id="UP000015100">
    <property type="component" value="Unassembled WGS sequence"/>
</dbReference>
<dbReference type="InterPro" id="IPR038717">
    <property type="entry name" value="Tc1-like_DDE_dom"/>
</dbReference>
<dbReference type="OMA" id="TCIVERR"/>
<organism evidence="2 3">
    <name type="scientific">Dactylellina haptotyla (strain CBS 200.50)</name>
    <name type="common">Nematode-trapping fungus</name>
    <name type="synonym">Monacrosporium haptotylum</name>
    <dbReference type="NCBI Taxonomy" id="1284197"/>
    <lineage>
        <taxon>Eukaryota</taxon>
        <taxon>Fungi</taxon>
        <taxon>Dikarya</taxon>
        <taxon>Ascomycota</taxon>
        <taxon>Pezizomycotina</taxon>
        <taxon>Orbiliomycetes</taxon>
        <taxon>Orbiliales</taxon>
        <taxon>Orbiliaceae</taxon>
        <taxon>Dactylellina</taxon>
    </lineage>
</organism>
<dbReference type="HOGENOM" id="CLU_1111356_0_0_1"/>
<accession>S8AN46</accession>
<evidence type="ECO:0000313" key="2">
    <source>
        <dbReference type="EMBL" id="EPS44330.1"/>
    </source>
</evidence>
<feature type="domain" description="Tc1-like transposase DDE" evidence="1">
    <location>
        <begin position="150"/>
        <end position="202"/>
    </location>
</feature>
<evidence type="ECO:0000313" key="3">
    <source>
        <dbReference type="Proteomes" id="UP000015100"/>
    </source>
</evidence>
<comment type="caution">
    <text evidence="2">The sequence shown here is derived from an EMBL/GenBank/DDBJ whole genome shotgun (WGS) entry which is preliminary data.</text>
</comment>
<dbReference type="GO" id="GO:0003676">
    <property type="term" value="F:nucleic acid binding"/>
    <property type="evidence" value="ECO:0007669"/>
    <property type="project" value="InterPro"/>
</dbReference>
<keyword evidence="3" id="KW-1185">Reference proteome</keyword>
<evidence type="ECO:0000259" key="1">
    <source>
        <dbReference type="Pfam" id="PF13358"/>
    </source>
</evidence>
<dbReference type="EMBL" id="AQGS01000051">
    <property type="protein sequence ID" value="EPS44330.1"/>
    <property type="molecule type" value="Genomic_DNA"/>
</dbReference>
<dbReference type="Pfam" id="PF13358">
    <property type="entry name" value="DDE_3"/>
    <property type="match status" value="1"/>
</dbReference>
<proteinExistence type="predicted"/>
<reference evidence="3" key="2">
    <citation type="submission" date="2013-04" db="EMBL/GenBank/DDBJ databases">
        <title>Genomic mechanisms accounting for the adaptation to parasitism in nematode-trapping fungi.</title>
        <authorList>
            <person name="Ahren D.G."/>
        </authorList>
    </citation>
    <scope>NUCLEOTIDE SEQUENCE [LARGE SCALE GENOMIC DNA]</scope>
    <source>
        <strain evidence="3">CBS 200.50</strain>
    </source>
</reference>
<dbReference type="OrthoDB" id="5410741at2759"/>
<reference evidence="2 3" key="1">
    <citation type="journal article" date="2013" name="PLoS Genet.">
        <title>Genomic mechanisms accounting for the adaptation to parasitism in nematode-trapping fungi.</title>
        <authorList>
            <person name="Meerupati T."/>
            <person name="Andersson K.M."/>
            <person name="Friman E."/>
            <person name="Kumar D."/>
            <person name="Tunlid A."/>
            <person name="Ahren D."/>
        </authorList>
    </citation>
    <scope>NUCLEOTIDE SEQUENCE [LARGE SCALE GENOMIC DNA]</scope>
    <source>
        <strain evidence="2 3">CBS 200.50</strain>
    </source>
</reference>
<dbReference type="SUPFAM" id="SSF46689">
    <property type="entry name" value="Homeodomain-like"/>
    <property type="match status" value="1"/>
</dbReference>
<sequence length="250" mass="28044">MVRPTGVITRQLSRLQRERVRNLAHDAGMGPADIAQTTGFTIHQIKTALRAKSASIGTRTRRPRLLTPEQEEELVTFITSSAINRQMTYLHLSLVLFASAFGVTSTRLDWPGQSTTNTGPWINGTKSYGLMRHGQLVGTTIVYGLPNAQDNAPAHAAAATRQDLEERKVQVIQWPAFSPDLNPIETVWNYMKDYIEDHHSARKNPSHSVLRRYVQEAWEVVPEAYLQDLVNTMPARCQAVIAANGYHVKF</sequence>
<protein>
    <recommendedName>
        <fullName evidence="1">Tc1-like transposase DDE domain-containing protein</fullName>
    </recommendedName>
</protein>
<dbReference type="AlphaFoldDB" id="S8AN46"/>
<dbReference type="eggNOG" id="ENOG502S95U">
    <property type="taxonomic scope" value="Eukaryota"/>
</dbReference>
<dbReference type="InterPro" id="IPR009057">
    <property type="entry name" value="Homeodomain-like_sf"/>
</dbReference>
<name>S8AN46_DACHA</name>
<dbReference type="InterPro" id="IPR036397">
    <property type="entry name" value="RNaseH_sf"/>
</dbReference>
<dbReference type="STRING" id="1284197.S8AN46"/>
<gene>
    <name evidence="2" type="ORF">H072_1671</name>
</gene>